<dbReference type="OrthoDB" id="5067165at2"/>
<dbReference type="RefSeq" id="WP_128496306.1">
    <property type="nucleotide sequence ID" value="NZ_RZNB01000009.1"/>
</dbReference>
<organism evidence="3 4">
    <name type="scientific">Labedella phragmitis</name>
    <dbReference type="NCBI Taxonomy" id="2498849"/>
    <lineage>
        <taxon>Bacteria</taxon>
        <taxon>Bacillati</taxon>
        <taxon>Actinomycetota</taxon>
        <taxon>Actinomycetes</taxon>
        <taxon>Micrococcales</taxon>
        <taxon>Microbacteriaceae</taxon>
        <taxon>Labedella</taxon>
    </lineage>
</organism>
<reference evidence="3 4" key="1">
    <citation type="submission" date="2018-12" db="EMBL/GenBank/DDBJ databases">
        <authorList>
            <person name="Li F."/>
        </authorList>
    </citation>
    <scope>NUCLEOTIDE SEQUENCE [LARGE SCALE GENOMIC DNA]</scope>
    <source>
        <strain evidence="3 4">11W25H-1</strain>
    </source>
</reference>
<accession>A0A444PNR6</accession>
<name>A0A444PNR6_9MICO</name>
<evidence type="ECO:0000256" key="2">
    <source>
        <dbReference type="SAM" id="SignalP"/>
    </source>
</evidence>
<gene>
    <name evidence="3" type="ORF">ELQ90_15985</name>
</gene>
<dbReference type="EMBL" id="RZNB01000009">
    <property type="protein sequence ID" value="RWZ46128.1"/>
    <property type="molecule type" value="Genomic_DNA"/>
</dbReference>
<sequence>MTGRRTRLTAILIVALFAPGVVSCASPSTMAEPAGGPSSTETTETPAGPDPESQAQAQAWLDAAVVPPGAEPTPGAPASFNSFTGWVCQPVAELEGYWTVPGMSVTAATNWLITNPTADLVTTAGEPWPEDQDVDGASVGYIPADGTHQGIVYTVVKMPGGSAIRAEVAALSENAVCPTPPDGGEWGLPGQG</sequence>
<comment type="caution">
    <text evidence="3">The sequence shown here is derived from an EMBL/GenBank/DDBJ whole genome shotgun (WGS) entry which is preliminary data.</text>
</comment>
<keyword evidence="2" id="KW-0732">Signal</keyword>
<evidence type="ECO:0000313" key="4">
    <source>
        <dbReference type="Proteomes" id="UP000288547"/>
    </source>
</evidence>
<protein>
    <submittedName>
        <fullName evidence="3">Uncharacterized protein</fullName>
    </submittedName>
</protein>
<evidence type="ECO:0000256" key="1">
    <source>
        <dbReference type="SAM" id="MobiDB-lite"/>
    </source>
</evidence>
<keyword evidence="4" id="KW-1185">Reference proteome</keyword>
<dbReference type="AlphaFoldDB" id="A0A444PNR6"/>
<dbReference type="PROSITE" id="PS51257">
    <property type="entry name" value="PROKAR_LIPOPROTEIN"/>
    <property type="match status" value="1"/>
</dbReference>
<proteinExistence type="predicted"/>
<feature type="region of interest" description="Disordered" evidence="1">
    <location>
        <begin position="27"/>
        <end position="55"/>
    </location>
</feature>
<evidence type="ECO:0000313" key="3">
    <source>
        <dbReference type="EMBL" id="RWZ46128.1"/>
    </source>
</evidence>
<feature type="chain" id="PRO_5039063675" evidence="2">
    <location>
        <begin position="32"/>
        <end position="192"/>
    </location>
</feature>
<feature type="signal peptide" evidence="2">
    <location>
        <begin position="1"/>
        <end position="31"/>
    </location>
</feature>
<dbReference type="Proteomes" id="UP000288547">
    <property type="component" value="Unassembled WGS sequence"/>
</dbReference>